<evidence type="ECO:0000313" key="1">
    <source>
        <dbReference type="EMBL" id="KAG5627993.1"/>
    </source>
</evidence>
<gene>
    <name evidence="1" type="ORF">H5410_013211</name>
</gene>
<name>A0A9J6AUH2_SOLCO</name>
<keyword evidence="2" id="KW-1185">Reference proteome</keyword>
<dbReference type="AlphaFoldDB" id="A0A9J6AUH2"/>
<dbReference type="EMBL" id="JACXVP010000002">
    <property type="protein sequence ID" value="KAG5627993.1"/>
    <property type="molecule type" value="Genomic_DNA"/>
</dbReference>
<comment type="caution">
    <text evidence="1">The sequence shown here is derived from an EMBL/GenBank/DDBJ whole genome shotgun (WGS) entry which is preliminary data.</text>
</comment>
<dbReference type="Proteomes" id="UP000824120">
    <property type="component" value="Chromosome 2"/>
</dbReference>
<proteinExistence type="predicted"/>
<protein>
    <submittedName>
        <fullName evidence="1">Uncharacterized protein</fullName>
    </submittedName>
</protein>
<organism evidence="1 2">
    <name type="scientific">Solanum commersonii</name>
    <name type="common">Commerson's wild potato</name>
    <name type="synonym">Commerson's nightshade</name>
    <dbReference type="NCBI Taxonomy" id="4109"/>
    <lineage>
        <taxon>Eukaryota</taxon>
        <taxon>Viridiplantae</taxon>
        <taxon>Streptophyta</taxon>
        <taxon>Embryophyta</taxon>
        <taxon>Tracheophyta</taxon>
        <taxon>Spermatophyta</taxon>
        <taxon>Magnoliopsida</taxon>
        <taxon>eudicotyledons</taxon>
        <taxon>Gunneridae</taxon>
        <taxon>Pentapetalae</taxon>
        <taxon>asterids</taxon>
        <taxon>lamiids</taxon>
        <taxon>Solanales</taxon>
        <taxon>Solanaceae</taxon>
        <taxon>Solanoideae</taxon>
        <taxon>Solaneae</taxon>
        <taxon>Solanum</taxon>
    </lineage>
</organism>
<evidence type="ECO:0000313" key="2">
    <source>
        <dbReference type="Proteomes" id="UP000824120"/>
    </source>
</evidence>
<sequence>MLSDTVILCLCDLRNGVEKDLVNPGARQTVLVVPTTGAMSKMELKLEDGKRILFWYDDWVGREYSSTRQVPDLFSFAVNSRATVNVEAIKVG</sequence>
<reference evidence="1 2" key="1">
    <citation type="submission" date="2020-09" db="EMBL/GenBank/DDBJ databases">
        <title>De no assembly of potato wild relative species, Solanum commersonii.</title>
        <authorList>
            <person name="Cho K."/>
        </authorList>
    </citation>
    <scope>NUCLEOTIDE SEQUENCE [LARGE SCALE GENOMIC DNA]</scope>
    <source>
        <strain evidence="1">LZ3.2</strain>
        <tissue evidence="1">Leaf</tissue>
    </source>
</reference>
<accession>A0A9J6AUH2</accession>